<evidence type="ECO:0000256" key="3">
    <source>
        <dbReference type="ARBA" id="ARBA00022670"/>
    </source>
</evidence>
<name>A0A7J7FG16_DICBM</name>
<evidence type="ECO:0000256" key="6">
    <source>
        <dbReference type="ARBA" id="ARBA00022833"/>
    </source>
</evidence>
<dbReference type="GO" id="GO:0006627">
    <property type="term" value="P:protein processing involved in protein targeting to mitochondrion"/>
    <property type="evidence" value="ECO:0007669"/>
    <property type="project" value="TreeGrafter"/>
</dbReference>
<keyword evidence="9" id="KW-1185">Reference proteome</keyword>
<keyword evidence="5" id="KW-0378">Hydrolase</keyword>
<evidence type="ECO:0000256" key="4">
    <source>
        <dbReference type="ARBA" id="ARBA00022723"/>
    </source>
</evidence>
<keyword evidence="6" id="KW-0862">Zinc</keyword>
<evidence type="ECO:0000256" key="5">
    <source>
        <dbReference type="ARBA" id="ARBA00022801"/>
    </source>
</evidence>
<gene>
    <name evidence="8" type="ORF">HPG69_001522</name>
</gene>
<dbReference type="SUPFAM" id="SSF63411">
    <property type="entry name" value="LuxS/MPP-like metallohydrolase"/>
    <property type="match status" value="1"/>
</dbReference>
<dbReference type="PANTHER" id="PTHR11851:SF103">
    <property type="entry name" value="MITOCHONDRIAL-PROCESSING PEPTIDASE SUBUNIT BETA"/>
    <property type="match status" value="1"/>
</dbReference>
<reference evidence="8 9" key="1">
    <citation type="journal article" date="2020" name="Mol. Biol. Evol.">
        <title>Interspecific Gene Flow and the Evolution of Specialization in Black and White Rhinoceros.</title>
        <authorList>
            <person name="Moodley Y."/>
            <person name="Westbury M.V."/>
            <person name="Russo I.M."/>
            <person name="Gopalakrishnan S."/>
            <person name="Rakotoarivelo A."/>
            <person name="Olsen R.A."/>
            <person name="Prost S."/>
            <person name="Tunstall T."/>
            <person name="Ryder O.A."/>
            <person name="Dalen L."/>
            <person name="Bruford M.W."/>
        </authorList>
    </citation>
    <scope>NUCLEOTIDE SEQUENCE [LARGE SCALE GENOMIC DNA]</scope>
    <source>
        <strain evidence="8">SBR-YM</strain>
        <tissue evidence="8">Skin</tissue>
    </source>
</reference>
<dbReference type="GO" id="GO:0004222">
    <property type="term" value="F:metalloendopeptidase activity"/>
    <property type="evidence" value="ECO:0007669"/>
    <property type="project" value="TreeGrafter"/>
</dbReference>
<keyword evidence="4" id="KW-0479">Metal-binding</keyword>
<dbReference type="InterPro" id="IPR011249">
    <property type="entry name" value="Metalloenz_LuxS/M16"/>
</dbReference>
<protein>
    <submittedName>
        <fullName evidence="8">Uncharacterized protein</fullName>
    </submittedName>
</protein>
<organism evidence="8 9">
    <name type="scientific">Diceros bicornis minor</name>
    <name type="common">South-central black rhinoceros</name>
    <dbReference type="NCBI Taxonomy" id="77932"/>
    <lineage>
        <taxon>Eukaryota</taxon>
        <taxon>Metazoa</taxon>
        <taxon>Chordata</taxon>
        <taxon>Craniata</taxon>
        <taxon>Vertebrata</taxon>
        <taxon>Euteleostomi</taxon>
        <taxon>Mammalia</taxon>
        <taxon>Eutheria</taxon>
        <taxon>Laurasiatheria</taxon>
        <taxon>Perissodactyla</taxon>
        <taxon>Rhinocerotidae</taxon>
        <taxon>Diceros</taxon>
    </lineage>
</organism>
<evidence type="ECO:0000256" key="1">
    <source>
        <dbReference type="ARBA" id="ARBA00001947"/>
    </source>
</evidence>
<proteinExistence type="inferred from homology"/>
<evidence type="ECO:0000256" key="7">
    <source>
        <dbReference type="ARBA" id="ARBA00023049"/>
    </source>
</evidence>
<dbReference type="GO" id="GO:0005739">
    <property type="term" value="C:mitochondrion"/>
    <property type="evidence" value="ECO:0007669"/>
    <property type="project" value="TreeGrafter"/>
</dbReference>
<dbReference type="PANTHER" id="PTHR11851">
    <property type="entry name" value="METALLOPROTEASE"/>
    <property type="match status" value="1"/>
</dbReference>
<dbReference type="Gene3D" id="3.30.830.10">
    <property type="entry name" value="Metalloenzyme, LuxS/M16 peptidase-like"/>
    <property type="match status" value="1"/>
</dbReference>
<dbReference type="EMBL" id="JACDTQ010000745">
    <property type="protein sequence ID" value="KAF5926891.1"/>
    <property type="molecule type" value="Genomic_DNA"/>
</dbReference>
<comment type="cofactor">
    <cofactor evidence="1">
        <name>Zn(2+)</name>
        <dbReference type="ChEBI" id="CHEBI:29105"/>
    </cofactor>
</comment>
<keyword evidence="7" id="KW-0482">Metalloprotease</keyword>
<keyword evidence="3" id="KW-0645">Protease</keyword>
<evidence type="ECO:0000256" key="2">
    <source>
        <dbReference type="ARBA" id="ARBA00007261"/>
    </source>
</evidence>
<dbReference type="GO" id="GO:0046872">
    <property type="term" value="F:metal ion binding"/>
    <property type="evidence" value="ECO:0007669"/>
    <property type="project" value="UniProtKB-KW"/>
</dbReference>
<comment type="caution">
    <text evidence="8">The sequence shown here is derived from an EMBL/GenBank/DDBJ whole genome shotgun (WGS) entry which is preliminary data.</text>
</comment>
<dbReference type="InterPro" id="IPR050361">
    <property type="entry name" value="MPP/UQCRC_Complex"/>
</dbReference>
<sequence length="100" mass="11521">MNLSSKPAQLISQSNLCHGFQSQHYLHRYRIVGNLYEFVTESKCRQAKTLLKTNMLLQLYGSRPICEDIGRQMLCYNRRIPISKLKAGIYAVDAETVQEV</sequence>
<dbReference type="Proteomes" id="UP000551758">
    <property type="component" value="Unassembled WGS sequence"/>
</dbReference>
<comment type="similarity">
    <text evidence="2">Belongs to the peptidase M16 family.</text>
</comment>
<dbReference type="AlphaFoldDB" id="A0A7J7FG16"/>
<evidence type="ECO:0000313" key="9">
    <source>
        <dbReference type="Proteomes" id="UP000551758"/>
    </source>
</evidence>
<evidence type="ECO:0000313" key="8">
    <source>
        <dbReference type="EMBL" id="KAF5926891.1"/>
    </source>
</evidence>
<accession>A0A7J7FG16</accession>